<dbReference type="Pfam" id="PF08282">
    <property type="entry name" value="Hydrolase_3"/>
    <property type="match status" value="1"/>
</dbReference>
<dbReference type="Gene3D" id="3.40.50.1000">
    <property type="entry name" value="HAD superfamily/HAD-like"/>
    <property type="match status" value="1"/>
</dbReference>
<comment type="subunit">
    <text evidence="4">Homotetramer.</text>
</comment>
<evidence type="ECO:0000256" key="11">
    <source>
        <dbReference type="ARBA" id="ARBA00031051"/>
    </source>
</evidence>
<dbReference type="GO" id="GO:0009103">
    <property type="term" value="P:lipopolysaccharide biosynthetic process"/>
    <property type="evidence" value="ECO:0007669"/>
    <property type="project" value="UniProtKB-KW"/>
</dbReference>
<dbReference type="GO" id="GO:0008781">
    <property type="term" value="F:N-acylneuraminate cytidylyltransferase activity"/>
    <property type="evidence" value="ECO:0007669"/>
    <property type="project" value="TreeGrafter"/>
</dbReference>
<dbReference type="InterPro" id="IPR036412">
    <property type="entry name" value="HAD-like_sf"/>
</dbReference>
<dbReference type="InterPro" id="IPR023214">
    <property type="entry name" value="HAD_sf"/>
</dbReference>
<evidence type="ECO:0000313" key="13">
    <source>
        <dbReference type="EMBL" id="KPQ19337.1"/>
    </source>
</evidence>
<evidence type="ECO:0000256" key="9">
    <source>
        <dbReference type="ARBA" id="ARBA00022842"/>
    </source>
</evidence>
<feature type="binding site" evidence="12">
    <location>
        <position position="33"/>
    </location>
    <ligand>
        <name>substrate</name>
    </ligand>
</feature>
<dbReference type="SFLD" id="SFLDS00003">
    <property type="entry name" value="Haloacid_Dehalogenase"/>
    <property type="match status" value="1"/>
</dbReference>
<evidence type="ECO:0000256" key="3">
    <source>
        <dbReference type="ARBA" id="ARBA00005893"/>
    </source>
</evidence>
<organism evidence="13 14">
    <name type="scientific">Algoriphagus marincola HL-49</name>
    <dbReference type="NCBI Taxonomy" id="1305737"/>
    <lineage>
        <taxon>Bacteria</taxon>
        <taxon>Pseudomonadati</taxon>
        <taxon>Bacteroidota</taxon>
        <taxon>Cytophagia</taxon>
        <taxon>Cytophagales</taxon>
        <taxon>Cyclobacteriaceae</taxon>
        <taxon>Algoriphagus</taxon>
    </lineage>
</organism>
<protein>
    <recommendedName>
        <fullName evidence="6">3-deoxy-D-manno-octulosonate 8-phosphate phosphatase KdsC</fullName>
        <ecNumber evidence="5">3.1.3.45</ecNumber>
    </recommendedName>
    <alternativeName>
        <fullName evidence="11">KDO 8-P phosphatase</fullName>
    </alternativeName>
</protein>
<proteinExistence type="inferred from homology"/>
<keyword evidence="8" id="KW-0378">Hydrolase</keyword>
<dbReference type="InterPro" id="IPR050793">
    <property type="entry name" value="CMP-NeuNAc_synthase"/>
</dbReference>
<keyword evidence="9 12" id="KW-0460">Magnesium</keyword>
<dbReference type="EC" id="3.1.3.45" evidence="5"/>
<feature type="binding site" evidence="12">
    <location>
        <position position="31"/>
    </location>
    <ligand>
        <name>Mg(2+)</name>
        <dbReference type="ChEBI" id="CHEBI:18420"/>
    </ligand>
</feature>
<evidence type="ECO:0000256" key="12">
    <source>
        <dbReference type="PIRSR" id="PIRSR006118-2"/>
    </source>
</evidence>
<dbReference type="SUPFAM" id="SSF56784">
    <property type="entry name" value="HAD-like"/>
    <property type="match status" value="1"/>
</dbReference>
<keyword evidence="10" id="KW-0448">Lipopolysaccharide biosynthesis</keyword>
<comment type="caution">
    <text evidence="13">The sequence shown here is derived from an EMBL/GenBank/DDBJ whole genome shotgun (WGS) entry which is preliminary data.</text>
</comment>
<name>A0A0P8AT61_9BACT</name>
<sequence>MEAEKIIQDYFSHIPAEILEKAKKIKLLITDIDGVLTDGGIIYDDNGLEFKKFQVKDGLIVKHLRKNRILIGAITGRKSKVVENRCEELRFDFHYHGIKDKGKKLNELLETLELSHHEVAYIGDDLIDLPILKKVGLSCSPSDALPYVSAQVDWVSRYAGGKGVFREVGDLLLHAKGKLSSIINSYNEIENEEN</sequence>
<evidence type="ECO:0000313" key="14">
    <source>
        <dbReference type="Proteomes" id="UP000050421"/>
    </source>
</evidence>
<dbReference type="GO" id="GO:0046872">
    <property type="term" value="F:metal ion binding"/>
    <property type="evidence" value="ECO:0007669"/>
    <property type="project" value="UniProtKB-KW"/>
</dbReference>
<dbReference type="eggNOG" id="COG1778">
    <property type="taxonomic scope" value="Bacteria"/>
</dbReference>
<comment type="similarity">
    <text evidence="3">Belongs to the KdsC family.</text>
</comment>
<gene>
    <name evidence="13" type="primary">kdsC</name>
    <name evidence="13" type="ORF">HLUCCX10_02910</name>
</gene>
<dbReference type="PATRIC" id="fig|1305737.6.peg.1252"/>
<dbReference type="FunFam" id="3.40.50.1000:FF:000029">
    <property type="entry name" value="3-deoxy-D-manno-octulosonate 8-phosphate phosphatase KdsC"/>
    <property type="match status" value="1"/>
</dbReference>
<evidence type="ECO:0000256" key="4">
    <source>
        <dbReference type="ARBA" id="ARBA00011881"/>
    </source>
</evidence>
<evidence type="ECO:0000256" key="6">
    <source>
        <dbReference type="ARBA" id="ARBA00020092"/>
    </source>
</evidence>
<dbReference type="Proteomes" id="UP000050421">
    <property type="component" value="Unassembled WGS sequence"/>
</dbReference>
<dbReference type="SFLD" id="SFLDG01136">
    <property type="entry name" value="C1.6:_Phosphoserine_Phosphatas"/>
    <property type="match status" value="1"/>
</dbReference>
<comment type="cofactor">
    <cofactor evidence="2 12">
        <name>Mg(2+)</name>
        <dbReference type="ChEBI" id="CHEBI:18420"/>
    </cofactor>
</comment>
<evidence type="ECO:0000256" key="2">
    <source>
        <dbReference type="ARBA" id="ARBA00001946"/>
    </source>
</evidence>
<dbReference type="InterPro" id="IPR010023">
    <property type="entry name" value="KdsC_fam"/>
</dbReference>
<comment type="catalytic activity">
    <reaction evidence="1">
        <text>3-deoxy-alpha-D-manno-2-octulosonate-8-phosphate + H2O = 3-deoxy-alpha-D-manno-oct-2-ulosonate + phosphate</text>
        <dbReference type="Rhea" id="RHEA:11500"/>
        <dbReference type="ChEBI" id="CHEBI:15377"/>
        <dbReference type="ChEBI" id="CHEBI:43474"/>
        <dbReference type="ChEBI" id="CHEBI:85985"/>
        <dbReference type="ChEBI" id="CHEBI:85986"/>
        <dbReference type="EC" id="3.1.3.45"/>
    </reaction>
</comment>
<evidence type="ECO:0000256" key="5">
    <source>
        <dbReference type="ARBA" id="ARBA00013066"/>
    </source>
</evidence>
<dbReference type="SFLD" id="SFLDG01138">
    <property type="entry name" value="C1.6.2:_Deoxy-d-mannose-octulo"/>
    <property type="match status" value="1"/>
</dbReference>
<dbReference type="PANTHER" id="PTHR21485:SF6">
    <property type="entry name" value="N-ACYLNEURAMINATE CYTIDYLYLTRANSFERASE-RELATED"/>
    <property type="match status" value="1"/>
</dbReference>
<evidence type="ECO:0000256" key="8">
    <source>
        <dbReference type="ARBA" id="ARBA00022801"/>
    </source>
</evidence>
<feature type="binding site" evidence="12">
    <location>
        <position position="124"/>
    </location>
    <ligand>
        <name>Mg(2+)</name>
        <dbReference type="ChEBI" id="CHEBI:18420"/>
    </ligand>
</feature>
<dbReference type="PANTHER" id="PTHR21485">
    <property type="entry name" value="HAD SUPERFAMILY MEMBERS CMAS AND KDSC"/>
    <property type="match status" value="1"/>
</dbReference>
<reference evidence="13 14" key="1">
    <citation type="submission" date="2015-09" db="EMBL/GenBank/DDBJ databases">
        <title>Identification and resolution of microdiversity through metagenomic sequencing of parallel consortia.</title>
        <authorList>
            <person name="Nelson W.C."/>
            <person name="Romine M.F."/>
            <person name="Lindemann S.R."/>
        </authorList>
    </citation>
    <scope>NUCLEOTIDE SEQUENCE [LARGE SCALE GENOMIC DNA]</scope>
    <source>
        <strain evidence="13">HL-49</strain>
    </source>
</reference>
<dbReference type="NCBIfam" id="TIGR01670">
    <property type="entry name" value="KdsC-phosphatas"/>
    <property type="match status" value="1"/>
</dbReference>
<evidence type="ECO:0000256" key="1">
    <source>
        <dbReference type="ARBA" id="ARBA00000898"/>
    </source>
</evidence>
<evidence type="ECO:0000256" key="7">
    <source>
        <dbReference type="ARBA" id="ARBA00022723"/>
    </source>
</evidence>
<dbReference type="GO" id="GO:0019143">
    <property type="term" value="F:3-deoxy-manno-octulosonate-8-phosphatase activity"/>
    <property type="evidence" value="ECO:0007669"/>
    <property type="project" value="UniProtKB-EC"/>
</dbReference>
<evidence type="ECO:0000256" key="10">
    <source>
        <dbReference type="ARBA" id="ARBA00022985"/>
    </source>
</evidence>
<keyword evidence="7 12" id="KW-0479">Metal-binding</keyword>
<dbReference type="STRING" id="1305737.GCA_000526355_00561"/>
<dbReference type="EMBL" id="LJXT01000011">
    <property type="protein sequence ID" value="KPQ19337.1"/>
    <property type="molecule type" value="Genomic_DNA"/>
</dbReference>
<dbReference type="AlphaFoldDB" id="A0A0P8AT61"/>
<accession>A0A0P8AT61</accession>
<dbReference type="PIRSF" id="PIRSF006118">
    <property type="entry name" value="KDO8-P_Ptase"/>
    <property type="match status" value="1"/>
</dbReference>